<accession>A0A371R108</accession>
<evidence type="ECO:0000256" key="1">
    <source>
        <dbReference type="ARBA" id="ARBA00004141"/>
    </source>
</evidence>
<dbReference type="GO" id="GO:0020037">
    <property type="term" value="F:heme binding"/>
    <property type="evidence" value="ECO:0007669"/>
    <property type="project" value="InterPro"/>
</dbReference>
<feature type="transmembrane region" description="Helical" evidence="7">
    <location>
        <begin position="141"/>
        <end position="163"/>
    </location>
</feature>
<keyword evidence="5 7" id="KW-1133">Transmembrane helix</keyword>
<evidence type="ECO:0000313" key="10">
    <source>
        <dbReference type="Proteomes" id="UP000256877"/>
    </source>
</evidence>
<evidence type="ECO:0000256" key="2">
    <source>
        <dbReference type="ARBA" id="ARBA00005840"/>
    </source>
</evidence>
<dbReference type="EMBL" id="NMUF01000031">
    <property type="protein sequence ID" value="RFA97128.1"/>
    <property type="molecule type" value="Genomic_DNA"/>
</dbReference>
<dbReference type="PANTHER" id="PTHR30071">
    <property type="entry name" value="HEME EXPORTER PROTEIN C"/>
    <property type="match status" value="1"/>
</dbReference>
<dbReference type="GO" id="GO:0017004">
    <property type="term" value="P:cytochrome complex assembly"/>
    <property type="evidence" value="ECO:0007669"/>
    <property type="project" value="UniProtKB-KW"/>
</dbReference>
<keyword evidence="3 7" id="KW-0812">Transmembrane</keyword>
<reference evidence="9 10" key="1">
    <citation type="submission" date="2017-07" db="EMBL/GenBank/DDBJ databases">
        <title>Draft genome sequence of aerobic hyperthermophilic archaea, Pyrobaculum aerophilum YKB31 and YKB32.</title>
        <authorList>
            <person name="Mochizuki T."/>
            <person name="Berliner A.J."/>
            <person name="Yoshida-Takashima Y."/>
            <person name="Takaki Y."/>
            <person name="Nunoura T."/>
            <person name="Takai K."/>
        </authorList>
    </citation>
    <scope>NUCLEOTIDE SEQUENCE [LARGE SCALE GENOMIC DNA]</scope>
    <source>
        <strain evidence="9 10">YKB32</strain>
    </source>
</reference>
<dbReference type="PANTHER" id="PTHR30071:SF1">
    <property type="entry name" value="CYTOCHROME B_B6 PROTEIN-RELATED"/>
    <property type="match status" value="1"/>
</dbReference>
<feature type="transmembrane region" description="Helical" evidence="7">
    <location>
        <begin position="74"/>
        <end position="95"/>
    </location>
</feature>
<gene>
    <name evidence="9" type="ORF">CGL52_10080</name>
</gene>
<dbReference type="InterPro" id="IPR003557">
    <property type="entry name" value="Cyt_c_biogenesis_CcmC"/>
</dbReference>
<protein>
    <submittedName>
        <fullName evidence="9">Transporter</fullName>
    </submittedName>
</protein>
<dbReference type="GO" id="GO:0015232">
    <property type="term" value="F:heme transmembrane transporter activity"/>
    <property type="evidence" value="ECO:0007669"/>
    <property type="project" value="InterPro"/>
</dbReference>
<feature type="transmembrane region" description="Helical" evidence="7">
    <location>
        <begin position="175"/>
        <end position="197"/>
    </location>
</feature>
<dbReference type="PRINTS" id="PR01386">
    <property type="entry name" value="CCMCBIOGNSIS"/>
</dbReference>
<organism evidence="9 10">
    <name type="scientific">Pyrobaculum aerophilum</name>
    <dbReference type="NCBI Taxonomy" id="13773"/>
    <lineage>
        <taxon>Archaea</taxon>
        <taxon>Thermoproteota</taxon>
        <taxon>Thermoprotei</taxon>
        <taxon>Thermoproteales</taxon>
        <taxon>Thermoproteaceae</taxon>
        <taxon>Pyrobaculum</taxon>
    </lineage>
</organism>
<feature type="transmembrane region" description="Helical" evidence="7">
    <location>
        <begin position="45"/>
        <end position="62"/>
    </location>
</feature>
<dbReference type="InterPro" id="IPR045062">
    <property type="entry name" value="Cyt_c_biogenesis_CcsA/CcmC"/>
</dbReference>
<proteinExistence type="inferred from homology"/>
<evidence type="ECO:0000313" key="9">
    <source>
        <dbReference type="EMBL" id="RFA97128.1"/>
    </source>
</evidence>
<evidence type="ECO:0000256" key="6">
    <source>
        <dbReference type="ARBA" id="ARBA00023136"/>
    </source>
</evidence>
<dbReference type="OrthoDB" id="29072at2157"/>
<comment type="similarity">
    <text evidence="2">Belongs to the CcmC/CycZ/HelC family.</text>
</comment>
<feature type="transmembrane region" description="Helical" evidence="7">
    <location>
        <begin position="7"/>
        <end position="25"/>
    </location>
</feature>
<evidence type="ECO:0000259" key="8">
    <source>
        <dbReference type="Pfam" id="PF01578"/>
    </source>
</evidence>
<sequence>MLGPVLLAYSLLLLYAVLYGPFPALVPLGSPTAYRNLYIHVPQSIAALLMALISFFAALWFLKKRGTKSRSLMHKSAVLAAAFSWLSFITGTVWAQESWGSAWSGDPRQLSVAVMAVLYTGYIILRRGVEDPDRADRVSAAYLALAFVSVPITLIAPVLIPALHPPPGTLAELAAPIRAIYIAVLLALLTAAALILAGFEAKTAWGVAAMLILFAAAVLVLMPYSQPVYRVYNATISGSAVTAITNGGVLTIPVEKITLRPLEINGKSTLAGHLITKDGVVVTHWSVAVNLLVTGAALLILTRLSNREI</sequence>
<evidence type="ECO:0000256" key="5">
    <source>
        <dbReference type="ARBA" id="ARBA00022989"/>
    </source>
</evidence>
<feature type="transmembrane region" description="Helical" evidence="7">
    <location>
        <begin position="204"/>
        <end position="224"/>
    </location>
</feature>
<feature type="transmembrane region" description="Helical" evidence="7">
    <location>
        <begin position="282"/>
        <end position="301"/>
    </location>
</feature>
<feature type="transmembrane region" description="Helical" evidence="7">
    <location>
        <begin position="110"/>
        <end position="129"/>
    </location>
</feature>
<feature type="domain" description="Cytochrome c assembly protein" evidence="8">
    <location>
        <begin position="11"/>
        <end position="153"/>
    </location>
</feature>
<dbReference type="GO" id="GO:0005886">
    <property type="term" value="C:plasma membrane"/>
    <property type="evidence" value="ECO:0007669"/>
    <property type="project" value="TreeGrafter"/>
</dbReference>
<keyword evidence="6 7" id="KW-0472">Membrane</keyword>
<evidence type="ECO:0000256" key="3">
    <source>
        <dbReference type="ARBA" id="ARBA00022692"/>
    </source>
</evidence>
<dbReference type="AlphaFoldDB" id="A0A371R108"/>
<evidence type="ECO:0000256" key="4">
    <source>
        <dbReference type="ARBA" id="ARBA00022748"/>
    </source>
</evidence>
<dbReference type="Pfam" id="PF01578">
    <property type="entry name" value="Cytochrom_C_asm"/>
    <property type="match status" value="1"/>
</dbReference>
<evidence type="ECO:0000256" key="7">
    <source>
        <dbReference type="SAM" id="Phobius"/>
    </source>
</evidence>
<dbReference type="Proteomes" id="UP000256877">
    <property type="component" value="Unassembled WGS sequence"/>
</dbReference>
<dbReference type="InterPro" id="IPR002541">
    <property type="entry name" value="Cyt_c_assembly"/>
</dbReference>
<keyword evidence="4" id="KW-0201">Cytochrome c-type biogenesis</keyword>
<comment type="caution">
    <text evidence="9">The sequence shown here is derived from an EMBL/GenBank/DDBJ whole genome shotgun (WGS) entry which is preliminary data.</text>
</comment>
<dbReference type="RefSeq" id="WP_116430567.1">
    <property type="nucleotide sequence ID" value="NZ_NMUF01000031.1"/>
</dbReference>
<name>A0A371R108_9CREN</name>
<comment type="subcellular location">
    <subcellularLocation>
        <location evidence="1">Membrane</location>
        <topology evidence="1">Multi-pass membrane protein</topology>
    </subcellularLocation>
</comment>